<feature type="domain" description="Ketopantoate reductase N-terminal" evidence="2">
    <location>
        <begin position="14"/>
        <end position="155"/>
    </location>
</feature>
<keyword evidence="1" id="KW-0472">Membrane</keyword>
<accession>A0A9P5HVJ2</accession>
<keyword evidence="1" id="KW-0812">Transmembrane</keyword>
<evidence type="ECO:0000313" key="3">
    <source>
        <dbReference type="EMBL" id="KAF7920577.1"/>
    </source>
</evidence>
<organism evidence="3 4">
    <name type="scientific">Botrytis byssoidea</name>
    <dbReference type="NCBI Taxonomy" id="139641"/>
    <lineage>
        <taxon>Eukaryota</taxon>
        <taxon>Fungi</taxon>
        <taxon>Dikarya</taxon>
        <taxon>Ascomycota</taxon>
        <taxon>Pezizomycotina</taxon>
        <taxon>Leotiomycetes</taxon>
        <taxon>Helotiales</taxon>
        <taxon>Sclerotiniaceae</taxon>
        <taxon>Botrytis</taxon>
    </lineage>
</organism>
<dbReference type="GeneID" id="62155058"/>
<feature type="transmembrane region" description="Helical" evidence="1">
    <location>
        <begin position="13"/>
        <end position="32"/>
    </location>
</feature>
<dbReference type="AlphaFoldDB" id="A0A9P5HVJ2"/>
<dbReference type="FunFam" id="3.40.50.720:FF:000609">
    <property type="entry name" value="2-dehydropantoate 2-reductase"/>
    <property type="match status" value="1"/>
</dbReference>
<dbReference type="PANTHER" id="PTHR21708">
    <property type="entry name" value="PROBABLE 2-DEHYDROPANTOATE 2-REDUCTASE"/>
    <property type="match status" value="1"/>
</dbReference>
<dbReference type="SUPFAM" id="SSF51735">
    <property type="entry name" value="NAD(P)-binding Rossmann-fold domains"/>
    <property type="match status" value="1"/>
</dbReference>
<proteinExistence type="predicted"/>
<keyword evidence="4" id="KW-1185">Reference proteome</keyword>
<sequence>MTLNIFDGETINVLFYGLGAIGSVYAFILSRVSNVRLTVVARSNYQAVKENGLKLISQNHGENTFYPANVITAPDEAPGYYDYIVCSNKAIGQEAVAKSLAPVMPESTTIVLIQNGVGNEDPFRAIYPQSTIISCVAWTGAIQNTPGIVHHTKSENL</sequence>
<dbReference type="InterPro" id="IPR013332">
    <property type="entry name" value="KPR_N"/>
</dbReference>
<comment type="caution">
    <text evidence="3">The sequence shown here is derived from an EMBL/GenBank/DDBJ whole genome shotgun (WGS) entry which is preliminary data.</text>
</comment>
<reference evidence="3 4" key="1">
    <citation type="journal article" date="2020" name="Genome Biol. Evol.">
        <title>Comparative genomics of Sclerotiniaceae.</title>
        <authorList>
            <person name="Valero Jimenez C.A."/>
            <person name="Steentjes M."/>
            <person name="Scholten O.E."/>
            <person name="Van Kan J.A.L."/>
        </authorList>
    </citation>
    <scope>NUCLEOTIDE SEQUENCE [LARGE SCALE GENOMIC DNA]</scope>
    <source>
        <strain evidence="3 4">MUCL 94</strain>
    </source>
</reference>
<gene>
    <name evidence="3" type="ORF">EAE97_011470</name>
</gene>
<dbReference type="Pfam" id="PF02558">
    <property type="entry name" value="ApbA"/>
    <property type="match status" value="1"/>
</dbReference>
<keyword evidence="1" id="KW-1133">Transmembrane helix</keyword>
<dbReference type="Gene3D" id="3.40.50.720">
    <property type="entry name" value="NAD(P)-binding Rossmann-like Domain"/>
    <property type="match status" value="1"/>
</dbReference>
<dbReference type="InterPro" id="IPR051402">
    <property type="entry name" value="KPR-Related"/>
</dbReference>
<dbReference type="InterPro" id="IPR036291">
    <property type="entry name" value="NAD(P)-bd_dom_sf"/>
</dbReference>
<protein>
    <recommendedName>
        <fullName evidence="2">Ketopantoate reductase N-terminal domain-containing protein</fullName>
    </recommendedName>
</protein>
<evidence type="ECO:0000313" key="4">
    <source>
        <dbReference type="Proteomes" id="UP000710849"/>
    </source>
</evidence>
<dbReference type="Proteomes" id="UP000710849">
    <property type="component" value="Unassembled WGS sequence"/>
</dbReference>
<evidence type="ECO:0000259" key="2">
    <source>
        <dbReference type="Pfam" id="PF02558"/>
    </source>
</evidence>
<evidence type="ECO:0000256" key="1">
    <source>
        <dbReference type="SAM" id="Phobius"/>
    </source>
</evidence>
<dbReference type="EMBL" id="RCSW01000037">
    <property type="protein sequence ID" value="KAF7920577.1"/>
    <property type="molecule type" value="Genomic_DNA"/>
</dbReference>
<dbReference type="GO" id="GO:0005737">
    <property type="term" value="C:cytoplasm"/>
    <property type="evidence" value="ECO:0007669"/>
    <property type="project" value="TreeGrafter"/>
</dbReference>
<name>A0A9P5HVJ2_9HELO</name>
<dbReference type="PANTHER" id="PTHR21708:SF40">
    <property type="entry name" value="REDUCTASE FAMILY PROTEIN, PUTATIVE (AFU_ORTHOLOGUE AFUA_2G14497)-RELATED"/>
    <property type="match status" value="1"/>
</dbReference>
<dbReference type="RefSeq" id="XP_038727211.1">
    <property type="nucleotide sequence ID" value="XM_038881985.1"/>
</dbReference>